<evidence type="ECO:0000313" key="1">
    <source>
        <dbReference type="EMBL" id="KAL3859395.1"/>
    </source>
</evidence>
<gene>
    <name evidence="1" type="ORF">ACJMK2_009618</name>
    <name evidence="2" type="ORF">ACJMK2_009621</name>
</gene>
<organism evidence="1 3">
    <name type="scientific">Sinanodonta woodiana</name>
    <name type="common">Chinese pond mussel</name>
    <name type="synonym">Anodonta woodiana</name>
    <dbReference type="NCBI Taxonomy" id="1069815"/>
    <lineage>
        <taxon>Eukaryota</taxon>
        <taxon>Metazoa</taxon>
        <taxon>Spiralia</taxon>
        <taxon>Lophotrochozoa</taxon>
        <taxon>Mollusca</taxon>
        <taxon>Bivalvia</taxon>
        <taxon>Autobranchia</taxon>
        <taxon>Heteroconchia</taxon>
        <taxon>Palaeoheterodonta</taxon>
        <taxon>Unionida</taxon>
        <taxon>Unionoidea</taxon>
        <taxon>Unionidae</taxon>
        <taxon>Unioninae</taxon>
        <taxon>Sinanodonta</taxon>
    </lineage>
</organism>
<comment type="caution">
    <text evidence="1">The sequence shown here is derived from an EMBL/GenBank/DDBJ whole genome shotgun (WGS) entry which is preliminary data.</text>
</comment>
<sequence>MEVPDYYDVVSLRLMKVLDSTGLTEKNRWKRIEMWTQYEELLTAIYFVSKRKYHIFGSQAEATTTLGLKSDIDTVSYLSCETALGDLQSWKPGFVAALMILDDTTPPGYVKLQKVCDDLPVPVYNIQT</sequence>
<reference evidence="1 3" key="1">
    <citation type="submission" date="2024-11" db="EMBL/GenBank/DDBJ databases">
        <title>Chromosome-level genome assembly of the freshwater bivalve Anodonta woodiana.</title>
        <authorList>
            <person name="Chen X."/>
        </authorList>
    </citation>
    <scope>NUCLEOTIDE SEQUENCE [LARGE SCALE GENOMIC DNA]</scope>
    <source>
        <strain evidence="1">MN2024</strain>
        <tissue evidence="1">Gills</tissue>
    </source>
</reference>
<evidence type="ECO:0008006" key="4">
    <source>
        <dbReference type="Google" id="ProtNLM"/>
    </source>
</evidence>
<accession>A0ABD3VD31</accession>
<evidence type="ECO:0000313" key="3">
    <source>
        <dbReference type="Proteomes" id="UP001634394"/>
    </source>
</evidence>
<dbReference type="EMBL" id="JBJQND010000012">
    <property type="protein sequence ID" value="KAL3859395.1"/>
    <property type="molecule type" value="Genomic_DNA"/>
</dbReference>
<dbReference type="AlphaFoldDB" id="A0ABD3VD31"/>
<proteinExistence type="predicted"/>
<dbReference type="EMBL" id="JBJQND010000012">
    <property type="protein sequence ID" value="KAL3859398.1"/>
    <property type="molecule type" value="Genomic_DNA"/>
</dbReference>
<evidence type="ECO:0000313" key="2">
    <source>
        <dbReference type="EMBL" id="KAL3859398.1"/>
    </source>
</evidence>
<keyword evidence="3" id="KW-1185">Reference proteome</keyword>
<name>A0ABD3VD31_SINWO</name>
<dbReference type="Proteomes" id="UP001634394">
    <property type="component" value="Unassembled WGS sequence"/>
</dbReference>
<protein>
    <recommendedName>
        <fullName evidence="4">Polymerase nucleotidyl transferase domain-containing protein</fullName>
    </recommendedName>
</protein>